<evidence type="ECO:0000313" key="1">
    <source>
        <dbReference type="EMBL" id="CBH96604.1"/>
    </source>
</evidence>
<dbReference type="GO" id="GO:0055085">
    <property type="term" value="P:transmembrane transport"/>
    <property type="evidence" value="ECO:0007669"/>
    <property type="project" value="TreeGrafter"/>
</dbReference>
<dbReference type="InterPro" id="IPR011250">
    <property type="entry name" value="OMP/PagP_B-barrel"/>
</dbReference>
<organism evidence="1">
    <name type="scientific">mine drainage metagenome</name>
    <dbReference type="NCBI Taxonomy" id="410659"/>
    <lineage>
        <taxon>unclassified sequences</taxon>
        <taxon>metagenomes</taxon>
        <taxon>ecological metagenomes</taxon>
    </lineage>
</organism>
<dbReference type="EMBL" id="CABM01000028">
    <property type="protein sequence ID" value="CBH96604.1"/>
    <property type="molecule type" value="Genomic_DNA"/>
</dbReference>
<protein>
    <submittedName>
        <fullName evidence="1">Putative outer membrane protein W (OmpW)</fullName>
    </submittedName>
</protein>
<dbReference type="PANTHER" id="PTHR36920:SF1">
    <property type="entry name" value="OUTER MEMBRANE PROTEIN W"/>
    <property type="match status" value="1"/>
</dbReference>
<proteinExistence type="predicted"/>
<sequence length="246" mass="26057">MTTFLRQSSWSLAPVAAALTLAAVFAAPSAHADSATPNTVFVGLAYLQNHSSSADLSGYNTPPGLNLNVGNAATLGLTFVRDLPGPWSFELVLGYPPRVRTDAMGANWAKVGVKPGVGITDVDVISPTAFINYHILGKQSKWDPFVGLGINYTRFTNTKALSSLTDHLGPTQISLSDSWGAAAHAGLIYHIDPRWSVVGTVAVADVQSDLTSTSYSPINPSLITSQAKTHINFHPIVYTVAVGYSF</sequence>
<name>E6PNV2_9ZZZZ</name>
<dbReference type="Pfam" id="PF03922">
    <property type="entry name" value="OmpW"/>
    <property type="match status" value="1"/>
</dbReference>
<comment type="caution">
    <text evidence="1">The sequence shown here is derived from an EMBL/GenBank/DDBJ whole genome shotgun (WGS) entry which is preliminary data.</text>
</comment>
<dbReference type="Gene3D" id="2.40.160.20">
    <property type="match status" value="1"/>
</dbReference>
<dbReference type="InterPro" id="IPR005618">
    <property type="entry name" value="OMPW"/>
</dbReference>
<gene>
    <name evidence="1" type="ORF">CARN2_1464</name>
</gene>
<reference evidence="1" key="1">
    <citation type="submission" date="2009-10" db="EMBL/GenBank/DDBJ databases">
        <title>Diversity of trophic interactions inside an arsenic-rich microbial ecosystem.</title>
        <authorList>
            <person name="Bertin P.N."/>
            <person name="Heinrich-Salmeron A."/>
            <person name="Pelletier E."/>
            <person name="Goulhen-Chollet F."/>
            <person name="Arsene-Ploetze F."/>
            <person name="Gallien S."/>
            <person name="Calteau A."/>
            <person name="Vallenet D."/>
            <person name="Casiot C."/>
            <person name="Chane-Woon-Ming B."/>
            <person name="Giloteaux L."/>
            <person name="Barakat M."/>
            <person name="Bonnefoy V."/>
            <person name="Bruneel O."/>
            <person name="Chandler M."/>
            <person name="Cleiss J."/>
            <person name="Duran R."/>
            <person name="Elbaz-Poulichet F."/>
            <person name="Fonknechten N."/>
            <person name="Lauga B."/>
            <person name="Mornico D."/>
            <person name="Ortet P."/>
            <person name="Schaeffer C."/>
            <person name="Siguier P."/>
            <person name="Alexander Thil Smith A."/>
            <person name="Van Dorsselaer A."/>
            <person name="Weissenbach J."/>
            <person name="Medigue C."/>
            <person name="Le Paslier D."/>
        </authorList>
    </citation>
    <scope>NUCLEOTIDE SEQUENCE</scope>
</reference>
<dbReference type="GO" id="GO:0019867">
    <property type="term" value="C:outer membrane"/>
    <property type="evidence" value="ECO:0007669"/>
    <property type="project" value="InterPro"/>
</dbReference>
<accession>E6PNV2</accession>
<dbReference type="PANTHER" id="PTHR36920">
    <property type="match status" value="1"/>
</dbReference>
<dbReference type="AlphaFoldDB" id="E6PNV2"/>
<dbReference type="SUPFAM" id="SSF56925">
    <property type="entry name" value="OMPA-like"/>
    <property type="match status" value="1"/>
</dbReference>